<gene>
    <name evidence="10" type="ORF">J7S20_01870</name>
</gene>
<feature type="transmembrane region" description="Helical" evidence="7">
    <location>
        <begin position="146"/>
        <end position="179"/>
    </location>
</feature>
<evidence type="ECO:0000313" key="11">
    <source>
        <dbReference type="Proteomes" id="UP000676996"/>
    </source>
</evidence>
<dbReference type="SUPFAM" id="SSF52540">
    <property type="entry name" value="P-loop containing nucleoside triphosphate hydrolases"/>
    <property type="match status" value="1"/>
</dbReference>
<dbReference type="GO" id="GO:0005524">
    <property type="term" value="F:ATP binding"/>
    <property type="evidence" value="ECO:0007669"/>
    <property type="project" value="UniProtKB-KW"/>
</dbReference>
<keyword evidence="3" id="KW-0547">Nucleotide-binding</keyword>
<evidence type="ECO:0000313" key="10">
    <source>
        <dbReference type="EMBL" id="MBR0551248.1"/>
    </source>
</evidence>
<dbReference type="InterPro" id="IPR039421">
    <property type="entry name" value="Type_1_exporter"/>
</dbReference>
<evidence type="ECO:0000256" key="4">
    <source>
        <dbReference type="ARBA" id="ARBA00022840"/>
    </source>
</evidence>
<protein>
    <submittedName>
        <fullName evidence="10">ATP-binding cassette domain-containing protein</fullName>
    </submittedName>
</protein>
<dbReference type="RefSeq" id="WP_284052533.1">
    <property type="nucleotide sequence ID" value="NZ_JAGRQC010000001.1"/>
</dbReference>
<dbReference type="InterPro" id="IPR027417">
    <property type="entry name" value="P-loop_NTPase"/>
</dbReference>
<dbReference type="PROSITE" id="PS00211">
    <property type="entry name" value="ABC_TRANSPORTER_1"/>
    <property type="match status" value="1"/>
</dbReference>
<dbReference type="EMBL" id="JAGRQC010000001">
    <property type="protein sequence ID" value="MBR0551248.1"/>
    <property type="molecule type" value="Genomic_DNA"/>
</dbReference>
<evidence type="ECO:0000256" key="3">
    <source>
        <dbReference type="ARBA" id="ARBA00022741"/>
    </source>
</evidence>
<dbReference type="InterPro" id="IPR003439">
    <property type="entry name" value="ABC_transporter-like_ATP-bd"/>
</dbReference>
<dbReference type="GO" id="GO:0005886">
    <property type="term" value="C:plasma membrane"/>
    <property type="evidence" value="ECO:0007669"/>
    <property type="project" value="UniProtKB-SubCell"/>
</dbReference>
<keyword evidence="11" id="KW-1185">Reference proteome</keyword>
<evidence type="ECO:0000259" key="8">
    <source>
        <dbReference type="PROSITE" id="PS50893"/>
    </source>
</evidence>
<dbReference type="Proteomes" id="UP000676996">
    <property type="component" value="Unassembled WGS sequence"/>
</dbReference>
<dbReference type="GO" id="GO:0034040">
    <property type="term" value="F:ATPase-coupled lipid transmembrane transporter activity"/>
    <property type="evidence" value="ECO:0007669"/>
    <property type="project" value="TreeGrafter"/>
</dbReference>
<organism evidence="10 11">
    <name type="scientific">Stakelama marina</name>
    <dbReference type="NCBI Taxonomy" id="2826939"/>
    <lineage>
        <taxon>Bacteria</taxon>
        <taxon>Pseudomonadati</taxon>
        <taxon>Pseudomonadota</taxon>
        <taxon>Alphaproteobacteria</taxon>
        <taxon>Sphingomonadales</taxon>
        <taxon>Sphingomonadaceae</taxon>
        <taxon>Stakelama</taxon>
    </lineage>
</organism>
<dbReference type="InterPro" id="IPR011527">
    <property type="entry name" value="ABC1_TM_dom"/>
</dbReference>
<dbReference type="Pfam" id="PF00664">
    <property type="entry name" value="ABC_membrane"/>
    <property type="match status" value="1"/>
</dbReference>
<feature type="transmembrane region" description="Helical" evidence="7">
    <location>
        <begin position="274"/>
        <end position="293"/>
    </location>
</feature>
<dbReference type="AlphaFoldDB" id="A0A8T4I8D2"/>
<comment type="subcellular location">
    <subcellularLocation>
        <location evidence="1">Cell membrane</location>
        <topology evidence="1">Multi-pass membrane protein</topology>
    </subcellularLocation>
</comment>
<reference evidence="10" key="1">
    <citation type="submission" date="2021-04" db="EMBL/GenBank/DDBJ databases">
        <title>Ouciella asimina sp. nov., isolated from the surface seawater in the hydrothermal field of Okinawa Trough.</title>
        <authorList>
            <person name="Shuang W."/>
        </authorList>
    </citation>
    <scope>NUCLEOTIDE SEQUENCE</scope>
    <source>
        <strain evidence="10">LXI357</strain>
    </source>
</reference>
<dbReference type="PANTHER" id="PTHR24221">
    <property type="entry name" value="ATP-BINDING CASSETTE SUB-FAMILY B"/>
    <property type="match status" value="1"/>
</dbReference>
<dbReference type="InterPro" id="IPR003593">
    <property type="entry name" value="AAA+_ATPase"/>
</dbReference>
<proteinExistence type="predicted"/>
<feature type="domain" description="ABC transporter" evidence="8">
    <location>
        <begin position="307"/>
        <end position="538"/>
    </location>
</feature>
<dbReference type="PANTHER" id="PTHR24221:SF654">
    <property type="entry name" value="ATP-BINDING CASSETTE SUB-FAMILY B MEMBER 6"/>
    <property type="match status" value="1"/>
</dbReference>
<dbReference type="PROSITE" id="PS50929">
    <property type="entry name" value="ABC_TM1F"/>
    <property type="match status" value="1"/>
</dbReference>
<evidence type="ECO:0000259" key="9">
    <source>
        <dbReference type="PROSITE" id="PS50929"/>
    </source>
</evidence>
<dbReference type="InterPro" id="IPR017871">
    <property type="entry name" value="ABC_transporter-like_CS"/>
</dbReference>
<dbReference type="GO" id="GO:0140359">
    <property type="term" value="F:ABC-type transporter activity"/>
    <property type="evidence" value="ECO:0007669"/>
    <property type="project" value="InterPro"/>
</dbReference>
<evidence type="ECO:0000256" key="1">
    <source>
        <dbReference type="ARBA" id="ARBA00004651"/>
    </source>
</evidence>
<dbReference type="Gene3D" id="3.40.50.300">
    <property type="entry name" value="P-loop containing nucleotide triphosphate hydrolases"/>
    <property type="match status" value="1"/>
</dbReference>
<dbReference type="Gene3D" id="1.20.1560.10">
    <property type="entry name" value="ABC transporter type 1, transmembrane domain"/>
    <property type="match status" value="1"/>
</dbReference>
<dbReference type="InterPro" id="IPR036640">
    <property type="entry name" value="ABC1_TM_sf"/>
</dbReference>
<keyword evidence="6 7" id="KW-0472">Membrane</keyword>
<dbReference type="PROSITE" id="PS50893">
    <property type="entry name" value="ABC_TRANSPORTER_2"/>
    <property type="match status" value="1"/>
</dbReference>
<keyword evidence="2 7" id="KW-0812">Transmembrane</keyword>
<dbReference type="SMART" id="SM00382">
    <property type="entry name" value="AAA"/>
    <property type="match status" value="1"/>
</dbReference>
<dbReference type="GO" id="GO:0016887">
    <property type="term" value="F:ATP hydrolysis activity"/>
    <property type="evidence" value="ECO:0007669"/>
    <property type="project" value="InterPro"/>
</dbReference>
<keyword evidence="4 10" id="KW-0067">ATP-binding</keyword>
<comment type="caution">
    <text evidence="10">The sequence shown here is derived from an EMBL/GenBank/DDBJ whole genome shotgun (WGS) entry which is preliminary data.</text>
</comment>
<evidence type="ECO:0000256" key="2">
    <source>
        <dbReference type="ARBA" id="ARBA00022692"/>
    </source>
</evidence>
<feature type="transmembrane region" description="Helical" evidence="7">
    <location>
        <begin position="21"/>
        <end position="43"/>
    </location>
</feature>
<dbReference type="Pfam" id="PF00005">
    <property type="entry name" value="ABC_tran"/>
    <property type="match status" value="1"/>
</dbReference>
<feature type="domain" description="ABC transmembrane type-1" evidence="9">
    <location>
        <begin position="21"/>
        <end position="296"/>
    </location>
</feature>
<evidence type="ECO:0000256" key="7">
    <source>
        <dbReference type="SAM" id="Phobius"/>
    </source>
</evidence>
<evidence type="ECO:0000256" key="5">
    <source>
        <dbReference type="ARBA" id="ARBA00022989"/>
    </source>
</evidence>
<sequence length="539" mass="56033">MTFRELLARERRAQRGLLVRAAILAALTAASSVVLLGLSGWFITAAAFAGAAGTTAALAFNYMLPAAGIRLLAITRTAARYGERLAGHEAAFRALARLRPQLFRALAGAPAEKSLALGTGEANARLIGDVDAVENHFVRMSSPWGVAAALASGLALIVLGGIMAALATLACLGVMLALADRIARRFAERGRAVQRAGGELRETLATLAGAAPELRCFGLEDYAADRIATSSRRLASAQRRQAEVAGWFELLHAATVAIAAGTALLLSLAAGAPLAALAALAAAMTIDAAGPALRALLERGRLQEAEARLEALVEAAVPPRTCSPLPADYSITIARPVSCRITQGEHMALNGVSGVGKTTLIEAFIGLRPVARGAVTLGGIDLSELPVDAARSCFAWMPQDAALIAGSVRENLLLANPGADEVAMWQALADAALEDRVRALDNGLDSWIGENGVRLSGGERRRLALARAYVATAPWLLLDEPSEGLDAVTEAVVAARLADRLDRTGQGVILVSHRPAMAAICNRSIMLESADTVAARDAA</sequence>
<keyword evidence="5 7" id="KW-1133">Transmembrane helix</keyword>
<name>A0A8T4I8D2_9SPHN</name>
<dbReference type="SUPFAM" id="SSF90123">
    <property type="entry name" value="ABC transporter transmembrane region"/>
    <property type="match status" value="1"/>
</dbReference>
<evidence type="ECO:0000256" key="6">
    <source>
        <dbReference type="ARBA" id="ARBA00023136"/>
    </source>
</evidence>
<accession>A0A8T4I8D2</accession>